<name>A0A0D0DTF4_9AGAM</name>
<gene>
    <name evidence="1" type="ORF">PAXRUDRAFT_10377</name>
</gene>
<dbReference type="OrthoDB" id="2712039at2759"/>
<dbReference type="HOGENOM" id="CLU_162837_0_0_1"/>
<reference evidence="2" key="2">
    <citation type="submission" date="2015-01" db="EMBL/GenBank/DDBJ databases">
        <title>Evolutionary Origins and Diversification of the Mycorrhizal Mutualists.</title>
        <authorList>
            <consortium name="DOE Joint Genome Institute"/>
            <consortium name="Mycorrhizal Genomics Consortium"/>
            <person name="Kohler A."/>
            <person name="Kuo A."/>
            <person name="Nagy L.G."/>
            <person name="Floudas D."/>
            <person name="Copeland A."/>
            <person name="Barry K.W."/>
            <person name="Cichocki N."/>
            <person name="Veneault-Fourrey C."/>
            <person name="LaButti K."/>
            <person name="Lindquist E.A."/>
            <person name="Lipzen A."/>
            <person name="Lundell T."/>
            <person name="Morin E."/>
            <person name="Murat C."/>
            <person name="Riley R."/>
            <person name="Ohm R."/>
            <person name="Sun H."/>
            <person name="Tunlid A."/>
            <person name="Henrissat B."/>
            <person name="Grigoriev I.V."/>
            <person name="Hibbett D.S."/>
            <person name="Martin F."/>
        </authorList>
    </citation>
    <scope>NUCLEOTIDE SEQUENCE [LARGE SCALE GENOMIC DNA]</scope>
    <source>
        <strain evidence="2">Ve08.2h10</strain>
    </source>
</reference>
<dbReference type="InParanoid" id="A0A0D0DTF4"/>
<sequence length="125" mass="14190">MTCMRGRAQKEAEEEMRWKAEEVKQKVEEEAKARTEEVAWAQSLVAEQVGGLAPCYGCLGAGVAWKMKAAGGSKARCKQPGDTQPTWWRKWDEVMSTWAGKKKAWMQSLVADKEQDKEEEHDEEV</sequence>
<dbReference type="Proteomes" id="UP000054538">
    <property type="component" value="Unassembled WGS sequence"/>
</dbReference>
<evidence type="ECO:0000313" key="1">
    <source>
        <dbReference type="EMBL" id="KIK97138.1"/>
    </source>
</evidence>
<evidence type="ECO:0000313" key="2">
    <source>
        <dbReference type="Proteomes" id="UP000054538"/>
    </source>
</evidence>
<reference evidence="1 2" key="1">
    <citation type="submission" date="2014-04" db="EMBL/GenBank/DDBJ databases">
        <authorList>
            <consortium name="DOE Joint Genome Institute"/>
            <person name="Kuo A."/>
            <person name="Kohler A."/>
            <person name="Jargeat P."/>
            <person name="Nagy L.G."/>
            <person name="Floudas D."/>
            <person name="Copeland A."/>
            <person name="Barry K.W."/>
            <person name="Cichocki N."/>
            <person name="Veneault-Fourrey C."/>
            <person name="LaButti K."/>
            <person name="Lindquist E.A."/>
            <person name="Lipzen A."/>
            <person name="Lundell T."/>
            <person name="Morin E."/>
            <person name="Murat C."/>
            <person name="Sun H."/>
            <person name="Tunlid A."/>
            <person name="Henrissat B."/>
            <person name="Grigoriev I.V."/>
            <person name="Hibbett D.S."/>
            <person name="Martin F."/>
            <person name="Nordberg H.P."/>
            <person name="Cantor M.N."/>
            <person name="Hua S.X."/>
        </authorList>
    </citation>
    <scope>NUCLEOTIDE SEQUENCE [LARGE SCALE GENOMIC DNA]</scope>
    <source>
        <strain evidence="1 2">Ve08.2h10</strain>
    </source>
</reference>
<organism evidence="1 2">
    <name type="scientific">Paxillus rubicundulus Ve08.2h10</name>
    <dbReference type="NCBI Taxonomy" id="930991"/>
    <lineage>
        <taxon>Eukaryota</taxon>
        <taxon>Fungi</taxon>
        <taxon>Dikarya</taxon>
        <taxon>Basidiomycota</taxon>
        <taxon>Agaricomycotina</taxon>
        <taxon>Agaricomycetes</taxon>
        <taxon>Agaricomycetidae</taxon>
        <taxon>Boletales</taxon>
        <taxon>Paxilineae</taxon>
        <taxon>Paxillaceae</taxon>
        <taxon>Paxillus</taxon>
    </lineage>
</organism>
<dbReference type="EMBL" id="KN824951">
    <property type="protein sequence ID" value="KIK97138.1"/>
    <property type="molecule type" value="Genomic_DNA"/>
</dbReference>
<dbReference type="AlphaFoldDB" id="A0A0D0DTF4"/>
<keyword evidence="2" id="KW-1185">Reference proteome</keyword>
<protein>
    <submittedName>
        <fullName evidence="1">Unplaced genomic scaffold scaffold_129, whole genome shotgun sequence</fullName>
    </submittedName>
</protein>
<proteinExistence type="predicted"/>
<accession>A0A0D0DTF4</accession>